<name>A0A1Y1Z9L2_9FUNG</name>
<evidence type="ECO:0000313" key="7">
    <source>
        <dbReference type="Proteomes" id="UP000193498"/>
    </source>
</evidence>
<dbReference type="SUPFAM" id="SSF48371">
    <property type="entry name" value="ARM repeat"/>
    <property type="match status" value="1"/>
</dbReference>
<dbReference type="GO" id="GO:0006325">
    <property type="term" value="P:chromatin organization"/>
    <property type="evidence" value="ECO:0007669"/>
    <property type="project" value="UniProtKB-KW"/>
</dbReference>
<dbReference type="InParanoid" id="A0A1Y1Z9L2"/>
<keyword evidence="2" id="KW-0805">Transcription regulation</keyword>
<feature type="domain" description="ARID" evidence="5">
    <location>
        <begin position="1"/>
        <end position="79"/>
    </location>
</feature>
<dbReference type="InterPro" id="IPR001606">
    <property type="entry name" value="ARID_dom"/>
</dbReference>
<dbReference type="AlphaFoldDB" id="A0A1Y1Z9L2"/>
<evidence type="ECO:0000256" key="2">
    <source>
        <dbReference type="ARBA" id="ARBA00023015"/>
    </source>
</evidence>
<dbReference type="Pfam" id="PF01388">
    <property type="entry name" value="ARID"/>
    <property type="match status" value="1"/>
</dbReference>
<proteinExistence type="predicted"/>
<evidence type="ECO:0000313" key="6">
    <source>
        <dbReference type="EMBL" id="ORY06475.1"/>
    </source>
</evidence>
<sequence>MSKRNTPITQLPQIGSQVINLWVLYSMVAGLGGMSQVNKDAAWPQVAKSLGLSDTDANVPWALKNCYAKLLFPFEQAYLSQAKPLLPMEKPRLEPQIRSVESYGGVDLRLFQQPVLKSLQPRLGDLGHIDIHALTMSLKSSLRMEMINALNVLSMLTVERNGSLLLEQCGDLLEALMDLLVDFLEKLSQSPALGNSDDMSYSRFYEASHVESCQVQDTTVIAKDDLYLFENQRFIAGQPQIVNTLTEYFGVGGCKGINMCLLENRKNILVIFSNIGSMMHLVSLDATRLIIKSLIDFLENAGDTYSSLAVETLAKITVPYGNRTAIFEVFFTDREIFSILLKHIPFDNLRLLTQEKELVVAEMAILALQNICSIADTQSRRRISEIPGLVLSLMRLTIKMSERTLPTFDLFRPLCGKILETLKVLSVGNEDIFGHHLDRFVNLLTSSCLDAFVTSELIRLSNAHVRNI</sequence>
<gene>
    <name evidence="6" type="ORF">K493DRAFT_404026</name>
</gene>
<dbReference type="GO" id="GO:0006357">
    <property type="term" value="P:regulation of transcription by RNA polymerase II"/>
    <property type="evidence" value="ECO:0007669"/>
    <property type="project" value="TreeGrafter"/>
</dbReference>
<keyword evidence="4" id="KW-0539">Nucleus</keyword>
<dbReference type="STRING" id="1314790.A0A1Y1Z9L2"/>
<keyword evidence="3" id="KW-0804">Transcription</keyword>
<evidence type="ECO:0000256" key="4">
    <source>
        <dbReference type="ARBA" id="ARBA00023242"/>
    </source>
</evidence>
<dbReference type="GO" id="GO:0005634">
    <property type="term" value="C:nucleus"/>
    <property type="evidence" value="ECO:0007669"/>
    <property type="project" value="TreeGrafter"/>
</dbReference>
<dbReference type="GO" id="GO:0000976">
    <property type="term" value="F:transcription cis-regulatory region binding"/>
    <property type="evidence" value="ECO:0007669"/>
    <property type="project" value="TreeGrafter"/>
</dbReference>
<dbReference type="InterPro" id="IPR051232">
    <property type="entry name" value="ARID/SWI1_ChromRemod"/>
</dbReference>
<dbReference type="EMBL" id="MCFE01000016">
    <property type="protein sequence ID" value="ORY06475.1"/>
    <property type="molecule type" value="Genomic_DNA"/>
</dbReference>
<evidence type="ECO:0000256" key="1">
    <source>
        <dbReference type="ARBA" id="ARBA00022853"/>
    </source>
</evidence>
<dbReference type="Gene3D" id="1.10.150.60">
    <property type="entry name" value="ARID DNA-binding domain"/>
    <property type="match status" value="1"/>
</dbReference>
<evidence type="ECO:0000256" key="3">
    <source>
        <dbReference type="ARBA" id="ARBA00023163"/>
    </source>
</evidence>
<keyword evidence="7" id="KW-1185">Reference proteome</keyword>
<dbReference type="PANTHER" id="PTHR13964:SF27">
    <property type="entry name" value="HAT-TRICK, ISOFORM D"/>
    <property type="match status" value="1"/>
</dbReference>
<dbReference type="PROSITE" id="PS51011">
    <property type="entry name" value="ARID"/>
    <property type="match status" value="1"/>
</dbReference>
<dbReference type="InterPro" id="IPR016024">
    <property type="entry name" value="ARM-type_fold"/>
</dbReference>
<accession>A0A1Y1Z9L2</accession>
<comment type="caution">
    <text evidence="6">The sequence shown here is derived from an EMBL/GenBank/DDBJ whole genome shotgun (WGS) entry which is preliminary data.</text>
</comment>
<dbReference type="FunCoup" id="A0A1Y1Z9L2">
    <property type="interactions" value="230"/>
</dbReference>
<dbReference type="SUPFAM" id="SSF46774">
    <property type="entry name" value="ARID-like"/>
    <property type="match status" value="1"/>
</dbReference>
<protein>
    <recommendedName>
        <fullName evidence="5">ARID domain-containing protein</fullName>
    </recommendedName>
</protein>
<dbReference type="Proteomes" id="UP000193498">
    <property type="component" value="Unassembled WGS sequence"/>
</dbReference>
<dbReference type="SMART" id="SM00501">
    <property type="entry name" value="BRIGHT"/>
    <property type="match status" value="1"/>
</dbReference>
<dbReference type="InterPro" id="IPR036431">
    <property type="entry name" value="ARID_dom_sf"/>
</dbReference>
<dbReference type="CDD" id="cd16100">
    <property type="entry name" value="ARID"/>
    <property type="match status" value="1"/>
</dbReference>
<evidence type="ECO:0000259" key="5">
    <source>
        <dbReference type="PROSITE" id="PS51011"/>
    </source>
</evidence>
<organism evidence="6 7">
    <name type="scientific">Basidiobolus meristosporus CBS 931.73</name>
    <dbReference type="NCBI Taxonomy" id="1314790"/>
    <lineage>
        <taxon>Eukaryota</taxon>
        <taxon>Fungi</taxon>
        <taxon>Fungi incertae sedis</taxon>
        <taxon>Zoopagomycota</taxon>
        <taxon>Entomophthoromycotina</taxon>
        <taxon>Basidiobolomycetes</taxon>
        <taxon>Basidiobolales</taxon>
        <taxon>Basidiobolaceae</taxon>
        <taxon>Basidiobolus</taxon>
    </lineage>
</organism>
<dbReference type="SMART" id="SM01014">
    <property type="entry name" value="ARID"/>
    <property type="match status" value="1"/>
</dbReference>
<dbReference type="OrthoDB" id="1938591at2759"/>
<keyword evidence="1" id="KW-0156">Chromatin regulator</keyword>
<dbReference type="PANTHER" id="PTHR13964">
    <property type="entry name" value="RBP-RELATED"/>
    <property type="match status" value="1"/>
</dbReference>
<reference evidence="6 7" key="1">
    <citation type="submission" date="2016-07" db="EMBL/GenBank/DDBJ databases">
        <title>Pervasive Adenine N6-methylation of Active Genes in Fungi.</title>
        <authorList>
            <consortium name="DOE Joint Genome Institute"/>
            <person name="Mondo S.J."/>
            <person name="Dannebaum R.O."/>
            <person name="Kuo R.C."/>
            <person name="Labutti K."/>
            <person name="Haridas S."/>
            <person name="Kuo A."/>
            <person name="Salamov A."/>
            <person name="Ahrendt S.R."/>
            <person name="Lipzen A."/>
            <person name="Sullivan W."/>
            <person name="Andreopoulos W.B."/>
            <person name="Clum A."/>
            <person name="Lindquist E."/>
            <person name="Daum C."/>
            <person name="Ramamoorthy G.K."/>
            <person name="Gryganskyi A."/>
            <person name="Culley D."/>
            <person name="Magnuson J.K."/>
            <person name="James T.Y."/>
            <person name="O'Malley M.A."/>
            <person name="Stajich J.E."/>
            <person name="Spatafora J.W."/>
            <person name="Visel A."/>
            <person name="Grigoriev I.V."/>
        </authorList>
    </citation>
    <scope>NUCLEOTIDE SEQUENCE [LARGE SCALE GENOMIC DNA]</scope>
    <source>
        <strain evidence="6 7">CBS 931.73</strain>
    </source>
</reference>